<sequence length="679" mass="73012">MLQAIHDALARHDAAAALELVQQALLERADEPDLHHALALVHRARGDLKAALTALDKAIELAPEQAHFLVTRAALALGQNDAEAAKIALSQAIEHNPNQLSAYVLGTQSAISRGDLAGAEAQLKLGQRVNPDHPLIIAVEGNLAAARGDLERAVKLLSAASKAAPNDTLILSSLGLVFLHSGQFAFAEQALRRSIALKPAMGALRWPLIEALRAQNRLDEVIRELQSILGEAPDNQRAVLMLGHHQLMLGQIDEALASYRRLLAAKPPIGALDGMLEMLSRAGQAKHGLQIVEELLQETPQADQLWQRRLALESGNFEAGLAVLARWREACPNSPIMGGTKAQIEEAGGELDAAEASADACLAVMPGLVGPLQIKLRALLRRDPAACLAYAEKFGNEAESELGKRLATVWRGFALDALGRGDEAAQCWRESQAATEGQRGLPGLTPLGAVPAAAADDGIAPRLLWGPMGSRVFELVNALREVQGFAMLDDRFGSGPRQDGLWPPRADGGIATPKGWRHLLERADIDPATALDWLPHWDGLIDASLPGNQLIAVIADPRDLFLNALVFGGPQPWIAPDPMALAQFIKGNLDLLAERQRAAADRTLLIHADALEQQPEQVAKRVANFLGLQKPLRSSAFAETRRGLGRSPLCFAPGHWQLYNKAFADEFALLAQCNIGIER</sequence>
<keyword evidence="4" id="KW-1185">Reference proteome</keyword>
<feature type="repeat" description="TPR" evidence="1">
    <location>
        <begin position="236"/>
        <end position="269"/>
    </location>
</feature>
<dbReference type="InterPro" id="IPR056832">
    <property type="entry name" value="ARM_TT21_2nd"/>
</dbReference>
<dbReference type="EMBL" id="JACYTR010000030">
    <property type="protein sequence ID" value="MBD8526746.1"/>
    <property type="molecule type" value="Genomic_DNA"/>
</dbReference>
<dbReference type="PANTHER" id="PTHR12558">
    <property type="entry name" value="CELL DIVISION CYCLE 16,23,27"/>
    <property type="match status" value="1"/>
</dbReference>
<comment type="caution">
    <text evidence="3">The sequence shown here is derived from an EMBL/GenBank/DDBJ whole genome shotgun (WGS) entry which is preliminary data.</text>
</comment>
<dbReference type="RefSeq" id="WP_192030168.1">
    <property type="nucleotide sequence ID" value="NZ_JACYTR010000030.1"/>
</dbReference>
<dbReference type="InterPro" id="IPR011990">
    <property type="entry name" value="TPR-like_helical_dom_sf"/>
</dbReference>
<feature type="repeat" description="TPR" evidence="1">
    <location>
        <begin position="168"/>
        <end position="201"/>
    </location>
</feature>
<dbReference type="Gene3D" id="1.25.40.10">
    <property type="entry name" value="Tetratricopeptide repeat domain"/>
    <property type="match status" value="3"/>
</dbReference>
<gene>
    <name evidence="3" type="ORF">IFO71_13470</name>
</gene>
<dbReference type="InterPro" id="IPR019734">
    <property type="entry name" value="TPR_rpt"/>
</dbReference>
<dbReference type="SUPFAM" id="SSF48452">
    <property type="entry name" value="TPR-like"/>
    <property type="match status" value="2"/>
</dbReference>
<name>A0AAW3ZR60_9GAMM</name>
<feature type="domain" description="Tetratricopeptide repeat protein 21A/21B second ARM" evidence="2">
    <location>
        <begin position="49"/>
        <end position="267"/>
    </location>
</feature>
<keyword evidence="1" id="KW-0802">TPR repeat</keyword>
<dbReference type="SUPFAM" id="SSF52540">
    <property type="entry name" value="P-loop containing nucleoside triphosphate hydrolases"/>
    <property type="match status" value="1"/>
</dbReference>
<proteinExistence type="predicted"/>
<accession>A0AAW3ZR60</accession>
<organism evidence="3 4">
    <name type="scientific">Pseudomarimonas arenosa</name>
    <dbReference type="NCBI Taxonomy" id="2774145"/>
    <lineage>
        <taxon>Bacteria</taxon>
        <taxon>Pseudomonadati</taxon>
        <taxon>Pseudomonadota</taxon>
        <taxon>Gammaproteobacteria</taxon>
        <taxon>Lysobacterales</taxon>
        <taxon>Lysobacteraceae</taxon>
        <taxon>Pseudomarimonas</taxon>
    </lineage>
</organism>
<evidence type="ECO:0000313" key="3">
    <source>
        <dbReference type="EMBL" id="MBD8526746.1"/>
    </source>
</evidence>
<evidence type="ECO:0000259" key="2">
    <source>
        <dbReference type="Pfam" id="PF25060"/>
    </source>
</evidence>
<dbReference type="Proteomes" id="UP000613768">
    <property type="component" value="Unassembled WGS sequence"/>
</dbReference>
<reference evidence="3 4" key="1">
    <citation type="submission" date="2020-09" db="EMBL/GenBank/DDBJ databases">
        <title>Pseudoxanthomonas sp. CAU 1598 isolated from sand of Yaerae Beach.</title>
        <authorList>
            <person name="Kim W."/>
        </authorList>
    </citation>
    <scope>NUCLEOTIDE SEQUENCE [LARGE SCALE GENOMIC DNA]</scope>
    <source>
        <strain evidence="3 4">CAU 1598</strain>
    </source>
</reference>
<protein>
    <submittedName>
        <fullName evidence="3">Tetratricopeptide repeat protein</fullName>
    </submittedName>
</protein>
<dbReference type="Pfam" id="PF25060">
    <property type="entry name" value="ARM_TT21_2nd"/>
    <property type="match status" value="1"/>
</dbReference>
<dbReference type="PANTHER" id="PTHR12558:SF13">
    <property type="entry name" value="CELL DIVISION CYCLE PROTEIN 27 HOMOLOG"/>
    <property type="match status" value="1"/>
</dbReference>
<dbReference type="AlphaFoldDB" id="A0AAW3ZR60"/>
<dbReference type="InterPro" id="IPR027417">
    <property type="entry name" value="P-loop_NTPase"/>
</dbReference>
<dbReference type="PROSITE" id="PS50005">
    <property type="entry name" value="TPR"/>
    <property type="match status" value="3"/>
</dbReference>
<evidence type="ECO:0000313" key="4">
    <source>
        <dbReference type="Proteomes" id="UP000613768"/>
    </source>
</evidence>
<dbReference type="SMART" id="SM00028">
    <property type="entry name" value="TPR"/>
    <property type="match status" value="5"/>
</dbReference>
<feature type="repeat" description="TPR" evidence="1">
    <location>
        <begin position="32"/>
        <end position="65"/>
    </location>
</feature>
<evidence type="ECO:0000256" key="1">
    <source>
        <dbReference type="PROSITE-ProRule" id="PRU00339"/>
    </source>
</evidence>